<organism evidence="2 3">
    <name type="scientific">Devosia ginsengisoli</name>
    <dbReference type="NCBI Taxonomy" id="400770"/>
    <lineage>
        <taxon>Bacteria</taxon>
        <taxon>Pseudomonadati</taxon>
        <taxon>Pseudomonadota</taxon>
        <taxon>Alphaproteobacteria</taxon>
        <taxon>Hyphomicrobiales</taxon>
        <taxon>Devosiaceae</taxon>
        <taxon>Devosia</taxon>
    </lineage>
</organism>
<feature type="chain" id="PRO_5023082803" description="LPS-assembly lipoprotein" evidence="1">
    <location>
        <begin position="26"/>
        <end position="168"/>
    </location>
</feature>
<dbReference type="EMBL" id="CP042304">
    <property type="protein sequence ID" value="QDZ12166.1"/>
    <property type="molecule type" value="Genomic_DNA"/>
</dbReference>
<dbReference type="KEGG" id="dea:FPZ08_16285"/>
<dbReference type="GO" id="GO:0019867">
    <property type="term" value="C:outer membrane"/>
    <property type="evidence" value="ECO:0007669"/>
    <property type="project" value="InterPro"/>
</dbReference>
<keyword evidence="3" id="KW-1185">Reference proteome</keyword>
<name>A0A5B8LVP6_9HYPH</name>
<dbReference type="Gene3D" id="3.30.160.150">
    <property type="entry name" value="Lipoprotein like domain"/>
    <property type="match status" value="1"/>
</dbReference>
<proteinExistence type="predicted"/>
<dbReference type="OrthoDB" id="7950865at2"/>
<gene>
    <name evidence="2" type="ORF">FPZ08_16285</name>
</gene>
<evidence type="ECO:0000313" key="2">
    <source>
        <dbReference type="EMBL" id="QDZ12166.1"/>
    </source>
</evidence>
<protein>
    <recommendedName>
        <fullName evidence="4">LPS-assembly lipoprotein</fullName>
    </recommendedName>
</protein>
<accession>A0A5B8LVP6</accession>
<reference evidence="2 3" key="1">
    <citation type="submission" date="2019-07" db="EMBL/GenBank/DDBJ databases">
        <title>Full genome sequence of Devosia sp. Gsoil 520.</title>
        <authorList>
            <person name="Im W.-T."/>
        </authorList>
    </citation>
    <scope>NUCLEOTIDE SEQUENCE [LARGE SCALE GENOMIC DNA]</scope>
    <source>
        <strain evidence="2 3">Gsoil 520</strain>
    </source>
</reference>
<dbReference type="Pfam" id="PF04390">
    <property type="entry name" value="LptE"/>
    <property type="match status" value="1"/>
</dbReference>
<evidence type="ECO:0000256" key="1">
    <source>
        <dbReference type="SAM" id="SignalP"/>
    </source>
</evidence>
<feature type="signal peptide" evidence="1">
    <location>
        <begin position="1"/>
        <end position="25"/>
    </location>
</feature>
<dbReference type="Proteomes" id="UP000315364">
    <property type="component" value="Chromosome"/>
</dbReference>
<evidence type="ECO:0008006" key="4">
    <source>
        <dbReference type="Google" id="ProtNLM"/>
    </source>
</evidence>
<dbReference type="RefSeq" id="WP_146290978.1">
    <property type="nucleotide sequence ID" value="NZ_CP042304.1"/>
</dbReference>
<sequence length="168" mass="17648">MSLSKPLHRIAAASLVLGLATALGACSFTPVYSGTTAGQPLLELAYAKPTTRLEQIVYQELALRFGRSETETAPLAQVRVSSSAPAIGYSVTANPNKPYRATVTATLTLTRRDGTEAQPLILTRQASAEYTTSGQVLADTAARTDADERAAKAAAESLRLALLAALSR</sequence>
<dbReference type="InterPro" id="IPR007485">
    <property type="entry name" value="LPS_assembly_LptE"/>
</dbReference>
<dbReference type="AlphaFoldDB" id="A0A5B8LVP6"/>
<dbReference type="GO" id="GO:0043165">
    <property type="term" value="P:Gram-negative-bacterium-type cell outer membrane assembly"/>
    <property type="evidence" value="ECO:0007669"/>
    <property type="project" value="InterPro"/>
</dbReference>
<keyword evidence="1" id="KW-0732">Signal</keyword>
<evidence type="ECO:0000313" key="3">
    <source>
        <dbReference type="Proteomes" id="UP000315364"/>
    </source>
</evidence>
<dbReference type="PROSITE" id="PS51257">
    <property type="entry name" value="PROKAR_LIPOPROTEIN"/>
    <property type="match status" value="1"/>
</dbReference>